<dbReference type="GO" id="GO:0003924">
    <property type="term" value="F:GTPase activity"/>
    <property type="evidence" value="ECO:0007669"/>
    <property type="project" value="UniProtKB-UniRule"/>
</dbReference>
<keyword evidence="4 8" id="KW-0256">Endoplasmic reticulum</keyword>
<dbReference type="InterPro" id="IPR030386">
    <property type="entry name" value="G_GB1_RHD3_dom"/>
</dbReference>
<dbReference type="CDD" id="cd01851">
    <property type="entry name" value="GBP"/>
    <property type="match status" value="1"/>
</dbReference>
<dbReference type="Pfam" id="PF05879">
    <property type="entry name" value="RHD3_GTPase"/>
    <property type="match status" value="1"/>
</dbReference>
<evidence type="ECO:0000256" key="4">
    <source>
        <dbReference type="ARBA" id="ARBA00022824"/>
    </source>
</evidence>
<comment type="subcellular location">
    <subcellularLocation>
        <location evidence="8">Endoplasmic reticulum membrane</location>
        <topology evidence="8">Multi-pass membrane protein</topology>
    </subcellularLocation>
    <text evidence="8">Enriched in the cortical ER. Concentrated in punctae along the ER tubules.</text>
</comment>
<feature type="region of interest" description="Disordered" evidence="9">
    <location>
        <begin position="1"/>
        <end position="22"/>
    </location>
</feature>
<evidence type="ECO:0000256" key="8">
    <source>
        <dbReference type="HAMAP-Rule" id="MF_03109"/>
    </source>
</evidence>
<sequence>MNSDASATKPTENGNNNTQPNSQIQVINEEKKFNQNLAKHFQEWGLLDVGLNYNVVAVFGSQSTGKSTLLNRLFGTDFVEMKENSRKQTTKGIWLSRARDMRVLVMDVEGTDGRERGEDQDFERKSALFSMATSEVIIINLWEHQVGLYQGANMGLLKTVFEVNLQLFQNQKKETRIKEKTLLFIVIRDLVGTTPLDNLASVLRSDFEKNWESLSKPEDLKDCKITDYFDFMFIGLPHKILQPDQFNNEVINLRKRFNDPSNPDYVFRPEYHKRIPADGYELYASSIWDKILTNKDLDLPTQQELLAQYRCDEIANNAFDIFREQLAPLKSPVLEKNQILPDLGEKMTALREQALQMFDKSSSRYNQTVYQKKRLDMLNKLNSQLSIYFTGQLGSLRKKAVQTFDTELDQKLKAIDYNFTQIVHGCTEHAKNIFLNGAKAILLSDTDWSFHSEEERMKEDLEAISSRARTEEYKKMHKVIEKQIESDLSDSISIELNRPDNHMWHKIIQVYKSITTHAESMLSHKAKSFDSSPEDLKQSLEEMKIRAWLLLRKKVDEELTDNLLLLKLRNQFEDKFRYDDKGVPKVWKPEDDIDIYFRKARDETLDVIKLYAQVDLSQDKDFNIDATDDFDFSQSLRVLSEAKQIDIANRFKRESDAFYLEAKRSVVSTTAKVPTWVIGLMIFLGWNEFMAIVKNPLYLVIFSFCIMIGYVLYALNLWGPAERIFNTVVNEGTRMVKRQLVEVVNTTEHQPQYEMTTLKDKKE</sequence>
<feature type="topological domain" description="Lumenal" evidence="8">
    <location>
        <begin position="694"/>
        <end position="696"/>
    </location>
</feature>
<keyword evidence="1 8" id="KW-0812">Transmembrane</keyword>
<dbReference type="AlphaFoldDB" id="A0A1C7N1V7"/>
<dbReference type="FunFam" id="3.40.50.300:FF:000727">
    <property type="entry name" value="Protein SEY1 homolog"/>
    <property type="match status" value="1"/>
</dbReference>
<evidence type="ECO:0000256" key="9">
    <source>
        <dbReference type="SAM" id="MobiDB-lite"/>
    </source>
</evidence>
<feature type="domain" description="GB1/RHD3-type G" evidence="11">
    <location>
        <begin position="50"/>
        <end position="271"/>
    </location>
</feature>
<evidence type="ECO:0000259" key="11">
    <source>
        <dbReference type="PROSITE" id="PS51715"/>
    </source>
</evidence>
<evidence type="ECO:0000256" key="6">
    <source>
        <dbReference type="ARBA" id="ARBA00023134"/>
    </source>
</evidence>
<evidence type="ECO:0000256" key="3">
    <source>
        <dbReference type="ARBA" id="ARBA00022801"/>
    </source>
</evidence>
<keyword evidence="6 8" id="KW-0342">GTP-binding</keyword>
<feature type="binding site" evidence="8">
    <location>
        <begin position="60"/>
        <end position="67"/>
    </location>
    <ligand>
        <name>GTP</name>
        <dbReference type="ChEBI" id="CHEBI:37565"/>
    </ligand>
</feature>
<evidence type="ECO:0000313" key="12">
    <source>
        <dbReference type="EMBL" id="OBZ83027.1"/>
    </source>
</evidence>
<dbReference type="GO" id="GO:0005789">
    <property type="term" value="C:endoplasmic reticulum membrane"/>
    <property type="evidence" value="ECO:0007669"/>
    <property type="project" value="UniProtKB-SubCell"/>
</dbReference>
<organism evidence="12 13">
    <name type="scientific">Choanephora cucurbitarum</name>
    <dbReference type="NCBI Taxonomy" id="101091"/>
    <lineage>
        <taxon>Eukaryota</taxon>
        <taxon>Fungi</taxon>
        <taxon>Fungi incertae sedis</taxon>
        <taxon>Mucoromycota</taxon>
        <taxon>Mucoromycotina</taxon>
        <taxon>Mucoromycetes</taxon>
        <taxon>Mucorales</taxon>
        <taxon>Mucorineae</taxon>
        <taxon>Choanephoraceae</taxon>
        <taxon>Choanephoroideae</taxon>
        <taxon>Choanephora</taxon>
    </lineage>
</organism>
<keyword evidence="7 8" id="KW-0472">Membrane</keyword>
<dbReference type="GO" id="GO:0005525">
    <property type="term" value="F:GTP binding"/>
    <property type="evidence" value="ECO:0007669"/>
    <property type="project" value="UniProtKB-UniRule"/>
</dbReference>
<evidence type="ECO:0000313" key="13">
    <source>
        <dbReference type="Proteomes" id="UP000093000"/>
    </source>
</evidence>
<dbReference type="PROSITE" id="PS51715">
    <property type="entry name" value="G_GB1_RHD3"/>
    <property type="match status" value="1"/>
</dbReference>
<dbReference type="SUPFAM" id="SSF52540">
    <property type="entry name" value="P-loop containing nucleoside triphosphate hydrolases"/>
    <property type="match status" value="1"/>
</dbReference>
<dbReference type="GO" id="GO:0016320">
    <property type="term" value="P:endoplasmic reticulum membrane fusion"/>
    <property type="evidence" value="ECO:0007669"/>
    <property type="project" value="TreeGrafter"/>
</dbReference>
<gene>
    <name evidence="12" type="primary">SEY1_1</name>
    <name evidence="8" type="synonym">SEY1</name>
    <name evidence="12" type="ORF">A0J61_08924</name>
</gene>
<name>A0A1C7N1V7_9FUNG</name>
<dbReference type="PANTHER" id="PTHR45923">
    <property type="entry name" value="PROTEIN SEY1"/>
    <property type="match status" value="1"/>
</dbReference>
<dbReference type="OrthoDB" id="1597724at2759"/>
<dbReference type="FunCoup" id="A0A1C7N1V7">
    <property type="interactions" value="187"/>
</dbReference>
<dbReference type="Pfam" id="PF20428">
    <property type="entry name" value="Sey1_3HB"/>
    <property type="match status" value="1"/>
</dbReference>
<evidence type="ECO:0000256" key="10">
    <source>
        <dbReference type="SAM" id="Phobius"/>
    </source>
</evidence>
<accession>A0A1C7N1V7</accession>
<dbReference type="InterPro" id="IPR027417">
    <property type="entry name" value="P-loop_NTPase"/>
</dbReference>
<protein>
    <submittedName>
        <fullName evidence="12">Protein SEY1</fullName>
    </submittedName>
</protein>
<dbReference type="STRING" id="101091.A0A1C7N1V7"/>
<evidence type="ECO:0000256" key="5">
    <source>
        <dbReference type="ARBA" id="ARBA00022989"/>
    </source>
</evidence>
<dbReference type="Gene3D" id="3.40.50.300">
    <property type="entry name" value="P-loop containing nucleotide triphosphate hydrolases"/>
    <property type="match status" value="1"/>
</dbReference>
<comment type="caution">
    <text evidence="12">The sequence shown here is derived from an EMBL/GenBank/DDBJ whole genome shotgun (WGS) entry which is preliminary data.</text>
</comment>
<comment type="similarity">
    <text evidence="8">Belongs to the TRAFAC class dynamin-like GTPase superfamily. GB1/RHD3 GTPase family. RHD3 subfamily.</text>
</comment>
<feature type="transmembrane region" description="Helical" evidence="10">
    <location>
        <begin position="697"/>
        <end position="715"/>
    </location>
</feature>
<dbReference type="InParanoid" id="A0A1C7N1V7"/>
<evidence type="ECO:0000256" key="2">
    <source>
        <dbReference type="ARBA" id="ARBA00022741"/>
    </source>
</evidence>
<evidence type="ECO:0000256" key="7">
    <source>
        <dbReference type="ARBA" id="ARBA00023136"/>
    </source>
</evidence>
<dbReference type="InterPro" id="IPR008803">
    <property type="entry name" value="RHD3/Sey1"/>
</dbReference>
<feature type="topological domain" description="Cytoplasmic" evidence="8">
    <location>
        <begin position="718"/>
        <end position="763"/>
    </location>
</feature>
<keyword evidence="3 8" id="KW-0378">Hydrolase</keyword>
<dbReference type="PANTHER" id="PTHR45923:SF2">
    <property type="entry name" value="PROTEIN SEY1"/>
    <property type="match status" value="1"/>
</dbReference>
<keyword evidence="5 8" id="KW-1133">Transmembrane helix</keyword>
<evidence type="ECO:0000256" key="1">
    <source>
        <dbReference type="ARBA" id="ARBA00022692"/>
    </source>
</evidence>
<proteinExistence type="inferred from homology"/>
<dbReference type="InterPro" id="IPR046758">
    <property type="entry name" value="Sey1/RHD3-like_3HB"/>
</dbReference>
<feature type="topological domain" description="Cytoplasmic" evidence="8">
    <location>
        <begin position="1"/>
        <end position="672"/>
    </location>
</feature>
<dbReference type="HAMAP" id="MF_03109">
    <property type="entry name" value="Sey1"/>
    <property type="match status" value="1"/>
</dbReference>
<reference evidence="12 13" key="1">
    <citation type="submission" date="2016-03" db="EMBL/GenBank/DDBJ databases">
        <title>Choanephora cucurbitarum.</title>
        <authorList>
            <person name="Min B."/>
            <person name="Park H."/>
            <person name="Park J.-H."/>
            <person name="Shin H.-D."/>
            <person name="Choi I.-G."/>
        </authorList>
    </citation>
    <scope>NUCLEOTIDE SEQUENCE [LARGE SCALE GENOMIC DNA]</scope>
    <source>
        <strain evidence="12 13">KUS-F28377</strain>
    </source>
</reference>
<dbReference type="Proteomes" id="UP000093000">
    <property type="component" value="Unassembled WGS sequence"/>
</dbReference>
<dbReference type="EMBL" id="LUGH01000737">
    <property type="protein sequence ID" value="OBZ83027.1"/>
    <property type="molecule type" value="Genomic_DNA"/>
</dbReference>
<keyword evidence="2 8" id="KW-0547">Nucleotide-binding</keyword>
<keyword evidence="13" id="KW-1185">Reference proteome</keyword>